<sequence length="424" mass="45702">MPATTPNVGVRTFLDRADKVPFLIADMSTIGGVFTPGTGIDRSKFPVDTPVHFTTSDTEMVTAAGTGTLKQLIEACNYSGIVASIVANVPDILVADTADQKMTKMVGDSVAKTGAWAMMAAQGETGVVPDLLIAPDFAHLRPGDAANPIIAAFDAICERLITPLAIADTPSADKTVAAEWAADWADTLNVICCGQGARVSEAGLPVTRASAPYIAALMAKTDKQMGGPYYNPGNQPLGILGPSRAVECNYTDPDSEHNWLLQRGVNTIVQLEKNRTSRSVNSPQGKMFWGFFTTSNDPLWRLINVVRTRKAIREVIPRTLVRYLGQNIGTNLVVVLRQSVMDFLGELASLPEPAILPGFDVIWDRDQNSNAVLRVGGLVFNAYWEESPALVDLQIYTGRREQSFDILASEIQAAMAQYNVSGTL</sequence>
<dbReference type="AlphaFoldDB" id="A0A3G8M8D0"/>
<dbReference type="PANTHER" id="PTHR35861:SF1">
    <property type="entry name" value="PHAGE TAIL SHEATH PROTEIN"/>
    <property type="match status" value="1"/>
</dbReference>
<accession>A0A3G8M8D0</accession>
<proteinExistence type="predicted"/>
<reference evidence="1 2" key="1">
    <citation type="submission" date="2018-11" db="EMBL/GenBank/DDBJ databases">
        <title>Genome squencing of methanotrophic bacteria isolated from alkaline groundwater in Korea.</title>
        <authorList>
            <person name="Nguyen L.N."/>
        </authorList>
    </citation>
    <scope>NUCLEOTIDE SEQUENCE [LARGE SCALE GENOMIC DNA]</scope>
    <source>
        <strain evidence="1 2">GW6</strain>
    </source>
</reference>
<protein>
    <recommendedName>
        <fullName evidence="3">Phage tail protein</fullName>
    </recommendedName>
</protein>
<dbReference type="EMBL" id="CP034086">
    <property type="protein sequence ID" value="AZG78171.1"/>
    <property type="molecule type" value="Genomic_DNA"/>
</dbReference>
<evidence type="ECO:0008006" key="3">
    <source>
        <dbReference type="Google" id="ProtNLM"/>
    </source>
</evidence>
<name>A0A3G8M8D0_9HYPH</name>
<dbReference type="PANTHER" id="PTHR35861">
    <property type="match status" value="1"/>
</dbReference>
<dbReference type="Proteomes" id="UP000273982">
    <property type="component" value="Chromosome"/>
</dbReference>
<gene>
    <name evidence="1" type="ORF">EHO51_16320</name>
</gene>
<dbReference type="InterPro" id="IPR052042">
    <property type="entry name" value="Tail_sheath_structural"/>
</dbReference>
<dbReference type="RefSeq" id="WP_124739762.1">
    <property type="nucleotide sequence ID" value="NZ_CP034086.1"/>
</dbReference>
<evidence type="ECO:0000313" key="2">
    <source>
        <dbReference type="Proteomes" id="UP000273982"/>
    </source>
</evidence>
<organism evidence="1 2">
    <name type="scientific">Methylocystis rosea</name>
    <dbReference type="NCBI Taxonomy" id="173366"/>
    <lineage>
        <taxon>Bacteria</taxon>
        <taxon>Pseudomonadati</taxon>
        <taxon>Pseudomonadota</taxon>
        <taxon>Alphaproteobacteria</taxon>
        <taxon>Hyphomicrobiales</taxon>
        <taxon>Methylocystaceae</taxon>
        <taxon>Methylocystis</taxon>
    </lineage>
</organism>
<evidence type="ECO:0000313" key="1">
    <source>
        <dbReference type="EMBL" id="AZG78171.1"/>
    </source>
</evidence>
<dbReference type="KEGG" id="mros:EHO51_16320"/>